<evidence type="ECO:0008006" key="4">
    <source>
        <dbReference type="Google" id="ProtNLM"/>
    </source>
</evidence>
<dbReference type="EMBL" id="CP002534">
    <property type="protein sequence ID" value="ADY30434.1"/>
    <property type="molecule type" value="Genomic_DNA"/>
</dbReference>
<accession>F0R9T9</accession>
<dbReference type="STRING" id="867900.Celly_2617"/>
<reference evidence="2 3" key="1">
    <citation type="journal article" date="2011" name="Stand. Genomic Sci.">
        <title>Complete genome sequence of Cellulophaga lytica type strain (LIM- 21).</title>
        <authorList>
            <person name="Pati A."/>
            <person name="Abt B."/>
            <person name="Teshima H."/>
            <person name="Nolan M."/>
            <person name="Lapidus A."/>
            <person name="Lucas S."/>
            <person name="Hammon N."/>
            <person name="Deshpande S."/>
            <person name="Cheng J.F."/>
            <person name="Tapia R."/>
            <person name="Han C."/>
            <person name="Goodwin L."/>
            <person name="Pitluck S."/>
            <person name="Liolios K."/>
            <person name="Pagani I."/>
            <person name="Mavromatis K."/>
            <person name="Ovchinikova G."/>
            <person name="Chen A."/>
            <person name="Palaniappan K."/>
            <person name="Land M."/>
            <person name="Hauser L."/>
            <person name="Jeffries C.D."/>
            <person name="Detter J.C."/>
            <person name="Brambilla E.M."/>
            <person name="Kannan K.P."/>
            <person name="Rohde M."/>
            <person name="Spring S."/>
            <person name="Goker M."/>
            <person name="Woyke T."/>
            <person name="Bristow J."/>
            <person name="Eisen J.A."/>
            <person name="Markowitz V."/>
            <person name="Hugenholtz P."/>
            <person name="Kyrpides N.C."/>
            <person name="Klenk H.P."/>
            <person name="Ivanova N."/>
        </authorList>
    </citation>
    <scope>NUCLEOTIDE SEQUENCE [LARGE SCALE GENOMIC DNA]</scope>
    <source>
        <strain evidence="3">ATCC 23178 / DSM 7489 / JCM 8516 / NBRC 14961 / NCIMB 1423 / VKM B-1433 / Cy l20</strain>
    </source>
</reference>
<dbReference type="HOGENOM" id="CLU_416607_0_0_10"/>
<keyword evidence="3" id="KW-1185">Reference proteome</keyword>
<dbReference type="AlphaFoldDB" id="F0R9T9"/>
<proteinExistence type="predicted"/>
<protein>
    <recommendedName>
        <fullName evidence="4">Pectate lyase superfamily protein domain-containing protein</fullName>
    </recommendedName>
</protein>
<evidence type="ECO:0000313" key="2">
    <source>
        <dbReference type="EMBL" id="ADY30434.1"/>
    </source>
</evidence>
<feature type="chain" id="PRO_5003255741" description="Pectate lyase superfamily protein domain-containing protein" evidence="1">
    <location>
        <begin position="24"/>
        <end position="658"/>
    </location>
</feature>
<dbReference type="RefSeq" id="WP_013622177.1">
    <property type="nucleotide sequence ID" value="NC_015167.1"/>
</dbReference>
<name>F0R9T9_CELLC</name>
<dbReference type="OrthoDB" id="1397923at2"/>
<evidence type="ECO:0000313" key="3">
    <source>
        <dbReference type="Proteomes" id="UP000007487"/>
    </source>
</evidence>
<feature type="signal peptide" evidence="1">
    <location>
        <begin position="1"/>
        <end position="23"/>
    </location>
</feature>
<keyword evidence="1" id="KW-0732">Signal</keyword>
<evidence type="ECO:0000256" key="1">
    <source>
        <dbReference type="SAM" id="SignalP"/>
    </source>
</evidence>
<dbReference type="KEGG" id="cly:Celly_2617"/>
<organism evidence="2 3">
    <name type="scientific">Cellulophaga lytica (strain ATCC 23178 / DSM 7489 / JCM 8516 / NBRC 14961 / NCIMB 1423 / VKM B-1433 / Cy l20)</name>
    <dbReference type="NCBI Taxonomy" id="867900"/>
    <lineage>
        <taxon>Bacteria</taxon>
        <taxon>Pseudomonadati</taxon>
        <taxon>Bacteroidota</taxon>
        <taxon>Flavobacteriia</taxon>
        <taxon>Flavobacteriales</taxon>
        <taxon>Flavobacteriaceae</taxon>
        <taxon>Cellulophaga</taxon>
    </lineage>
</organism>
<sequence>MQLTKFTSKFMLFLIFICLMSCSQDSDLLADLILEEKEEIIEPSDPVTGSDEDPYKDKDFSNPNKIVGSYYPTSQEDITNADNANKKAIITNSFTCNNCTFAANQTIEPAGGVITGENINLNNAFIENTYKQAFSSSTTFTGIYDKSRLSIEVFGAISGDGVDDSAAIDAAINNIEVATASPNGLYVKNKPSTYKREGNFDWNLNGAKIETTSNSDFRINTFDVDYIFTFYNLSPRIYNGEFDGTDTYGRLIWLRGQQSFYFADLNVHNYHSTSNARGIAFRVNMYPQSYGFNKGEFYRNTINNISSASDGIANNVNGLSKGILLGLYEDGAADVFLEDNIITNIIGDDAECLYIAPHGSATMDNNVNFYLTNETYKYAKRRQAKITVSNVHIRDSYFEAPGVAQDFNGQAAVILGVFSTKKGQTNKNFELINSDLVSNNIPTMGAIAVTELEDAKIIGNRITFSDISNYPGLTLGSGTTGYYGVLINNTIKENEFTNCGVEIARIFDPQNGPVVIDESTFNYNWGGNNPGNYVGVLRYSSSSNATVTGAVTLKNSAVNYSAGKVFNLFSGVVVSIVSSVENLTIDNVTVNYKGLSGVGQAFGYIGSKNSSNFGNTNAITNCTINGALATGAIKVTGSNKTVKISNSKDSAGLPITVF</sequence>
<gene>
    <name evidence="2" type="ordered locus">Celly_2617</name>
</gene>
<dbReference type="Proteomes" id="UP000007487">
    <property type="component" value="Chromosome"/>
</dbReference>